<dbReference type="SMART" id="SM00881">
    <property type="entry name" value="CoA_binding"/>
    <property type="match status" value="1"/>
</dbReference>
<dbReference type="GO" id="GO:0005524">
    <property type="term" value="F:ATP binding"/>
    <property type="evidence" value="ECO:0007669"/>
    <property type="project" value="UniProtKB-KW"/>
</dbReference>
<protein>
    <submittedName>
        <fullName evidence="6">CoA-binding domain protein</fullName>
    </submittedName>
</protein>
<dbReference type="GO" id="GO:0043758">
    <property type="term" value="F:acetate-CoA ligase (ADP-forming) activity"/>
    <property type="evidence" value="ECO:0007669"/>
    <property type="project" value="InterPro"/>
</dbReference>
<evidence type="ECO:0000256" key="1">
    <source>
        <dbReference type="ARBA" id="ARBA00022598"/>
    </source>
</evidence>
<dbReference type="STRING" id="335543.Sfum_2466"/>
<dbReference type="InterPro" id="IPR003781">
    <property type="entry name" value="CoA-bd"/>
</dbReference>
<dbReference type="InParanoid" id="A0LL44"/>
<dbReference type="HOGENOM" id="CLU_007415_3_1_7"/>
<evidence type="ECO:0000256" key="4">
    <source>
        <dbReference type="ARBA" id="ARBA00060888"/>
    </source>
</evidence>
<dbReference type="Gene3D" id="3.30.1490.20">
    <property type="entry name" value="ATP-grasp fold, A domain"/>
    <property type="match status" value="1"/>
</dbReference>
<keyword evidence="1" id="KW-0436">Ligase</keyword>
<dbReference type="eggNOG" id="COG1042">
    <property type="taxonomic scope" value="Bacteria"/>
</dbReference>
<feature type="domain" description="CoA-binding" evidence="5">
    <location>
        <begin position="9"/>
        <end position="104"/>
    </location>
</feature>
<accession>A0LL44</accession>
<dbReference type="Pfam" id="PF13607">
    <property type="entry name" value="Succ_CoA_lig"/>
    <property type="match status" value="1"/>
</dbReference>
<keyword evidence="7" id="KW-1185">Reference proteome</keyword>
<evidence type="ECO:0000313" key="6">
    <source>
        <dbReference type="EMBL" id="ABK18146.1"/>
    </source>
</evidence>
<dbReference type="Gene3D" id="3.40.50.261">
    <property type="entry name" value="Succinyl-CoA synthetase domains"/>
    <property type="match status" value="2"/>
</dbReference>
<reference evidence="6 7" key="1">
    <citation type="submission" date="2006-10" db="EMBL/GenBank/DDBJ databases">
        <title>Complete sequence of Syntrophobacter fumaroxidans MPOB.</title>
        <authorList>
            <consortium name="US DOE Joint Genome Institute"/>
            <person name="Copeland A."/>
            <person name="Lucas S."/>
            <person name="Lapidus A."/>
            <person name="Barry K."/>
            <person name="Detter J.C."/>
            <person name="Glavina del Rio T."/>
            <person name="Hammon N."/>
            <person name="Israni S."/>
            <person name="Pitluck S."/>
            <person name="Goltsman E.G."/>
            <person name="Martinez M."/>
            <person name="Schmutz J."/>
            <person name="Larimer F."/>
            <person name="Land M."/>
            <person name="Hauser L."/>
            <person name="Kyrpides N."/>
            <person name="Kim E."/>
            <person name="Boone D.R."/>
            <person name="Brockman F."/>
            <person name="Culley D."/>
            <person name="Ferry J."/>
            <person name="Gunsalus R."/>
            <person name="McInerney M.J."/>
            <person name="Morrison M."/>
            <person name="Plugge C."/>
            <person name="Rohlin L."/>
            <person name="Scholten J."/>
            <person name="Sieber J."/>
            <person name="Stams A.J.M."/>
            <person name="Worm P."/>
            <person name="Henstra A.M."/>
            <person name="Richardson P."/>
        </authorList>
    </citation>
    <scope>NUCLEOTIDE SEQUENCE [LARGE SCALE GENOMIC DNA]</scope>
    <source>
        <strain evidence="7">DSM 10017 / MPOB</strain>
    </source>
</reference>
<dbReference type="SUPFAM" id="SSF56059">
    <property type="entry name" value="Glutathione synthetase ATP-binding domain-like"/>
    <property type="match status" value="1"/>
</dbReference>
<dbReference type="Pfam" id="PF13549">
    <property type="entry name" value="ATP-grasp_5"/>
    <property type="match status" value="1"/>
</dbReference>
<dbReference type="Gene3D" id="3.40.50.720">
    <property type="entry name" value="NAD(P)-binding Rossmann-like Domain"/>
    <property type="match status" value="1"/>
</dbReference>
<comment type="similarity">
    <text evidence="4">In the N-terminal section; belongs to the acetate CoA ligase alpha subunit family.</text>
</comment>
<name>A0LL44_SYNFM</name>
<dbReference type="SUPFAM" id="SSF51735">
    <property type="entry name" value="NAD(P)-binding Rossmann-fold domains"/>
    <property type="match status" value="1"/>
</dbReference>
<dbReference type="InterPro" id="IPR016102">
    <property type="entry name" value="Succinyl-CoA_synth-like"/>
</dbReference>
<dbReference type="RefSeq" id="WP_011699314.1">
    <property type="nucleotide sequence ID" value="NC_008554.1"/>
</dbReference>
<dbReference type="InterPro" id="IPR051538">
    <property type="entry name" value="Acyl-CoA_Synth/Transferase"/>
</dbReference>
<keyword evidence="2" id="KW-0547">Nucleotide-binding</keyword>
<evidence type="ECO:0000313" key="7">
    <source>
        <dbReference type="Proteomes" id="UP000001784"/>
    </source>
</evidence>
<dbReference type="Gene3D" id="3.30.470.20">
    <property type="entry name" value="ATP-grasp fold, B domain"/>
    <property type="match status" value="1"/>
</dbReference>
<dbReference type="Pfam" id="PF13380">
    <property type="entry name" value="CoA_binding_2"/>
    <property type="match status" value="1"/>
</dbReference>
<dbReference type="InterPro" id="IPR043938">
    <property type="entry name" value="Ligase_CoA_dom"/>
</dbReference>
<dbReference type="SUPFAM" id="SSF52210">
    <property type="entry name" value="Succinyl-CoA synthetase domains"/>
    <property type="match status" value="2"/>
</dbReference>
<dbReference type="InterPro" id="IPR032875">
    <property type="entry name" value="Succ_CoA_lig_flav_dom"/>
</dbReference>
<dbReference type="PANTHER" id="PTHR43334:SF1">
    <property type="entry name" value="3-HYDROXYPROPIONATE--COA LIGASE [ADP-FORMING]"/>
    <property type="match status" value="1"/>
</dbReference>
<dbReference type="OrthoDB" id="9791027at2"/>
<proteinExistence type="inferred from homology"/>
<dbReference type="FunFam" id="3.30.1490.20:FF:000020">
    <property type="entry name" value="Protein lysine acetyltransferase"/>
    <property type="match status" value="1"/>
</dbReference>
<dbReference type="InterPro" id="IPR013815">
    <property type="entry name" value="ATP_grasp_subdomain_1"/>
</dbReference>
<dbReference type="Pfam" id="PF19045">
    <property type="entry name" value="Ligase_CoA_2"/>
    <property type="match status" value="1"/>
</dbReference>
<keyword evidence="3" id="KW-0067">ATP-binding</keyword>
<dbReference type="KEGG" id="sfu:Sfum_2466"/>
<dbReference type="PANTHER" id="PTHR43334">
    <property type="entry name" value="ACETATE--COA LIGASE [ADP-FORMING]"/>
    <property type="match status" value="1"/>
</dbReference>
<sequence length="669" mass="72208">MARDDLWSFFHPSSVAVIGASDSAGKLGHEILKNLIEGGFPGALYPINPKAEKILGLTCFKNVKDIPDQVDMAVVIIPARMVPQAVRDCGEKGVKGAVIVTGGFSEAGAEGAKLQEELVRVASNYDIRLVGPNCQGVNNPHHPMCASWPLLTHKGRVAVISQSGTVGAAMMDWFSVEELGVSSFVSLGNRADIDEVDLIEYFEGDPNTKVIAVYIEGIKDPQRFRDVLSTLSKPLVVLKSGRTPGGRVAAESHTKSLAGADAIYASLFRRHGVCRAETIEEFFDFAKGFAYLKPPSGNRILYITTSGGSAILATDAAEQEGLSVSALPEELAGQLEGVIPPHAIRSNPLDLTGDANAKMFQEVIQRARPYYDTLGIIFGDPILDASEVVTPEANELVIFLGGAEVERAERMKMHQRGIPVFPTPERGVKALAQLIPPKSKARKAQTTFPVASGRVQLGLYEGLQFLESKGFDCIISSFADSPGKAVHLAHRMGFPVSLKVDSPDILHKSDCGGVRLNILSALELRSAYTQMMERVRSHHPQARIPGVVVSAMASPGLELILGMNRDPQFGPVIIFGLGGVTVEILRDVSMRLLPLTRDDALEMIDEIKGAPLLKGFRGRRPVDQEALVDGLLKIARIAEEHEDIVEIDLNPVLAYAEGMVVVDSRILKA</sequence>
<dbReference type="EMBL" id="CP000478">
    <property type="protein sequence ID" value="ABK18146.1"/>
    <property type="molecule type" value="Genomic_DNA"/>
</dbReference>
<gene>
    <name evidence="6" type="ordered locus">Sfum_2466</name>
</gene>
<evidence type="ECO:0000256" key="2">
    <source>
        <dbReference type="ARBA" id="ARBA00022741"/>
    </source>
</evidence>
<dbReference type="AlphaFoldDB" id="A0LL44"/>
<evidence type="ECO:0000256" key="3">
    <source>
        <dbReference type="ARBA" id="ARBA00022840"/>
    </source>
</evidence>
<organism evidence="6 7">
    <name type="scientific">Syntrophobacter fumaroxidans (strain DSM 10017 / MPOB)</name>
    <dbReference type="NCBI Taxonomy" id="335543"/>
    <lineage>
        <taxon>Bacteria</taxon>
        <taxon>Pseudomonadati</taxon>
        <taxon>Thermodesulfobacteriota</taxon>
        <taxon>Syntrophobacteria</taxon>
        <taxon>Syntrophobacterales</taxon>
        <taxon>Syntrophobacteraceae</taxon>
        <taxon>Syntrophobacter</taxon>
    </lineage>
</organism>
<dbReference type="FunCoup" id="A0LL44">
    <property type="interactions" value="59"/>
</dbReference>
<dbReference type="InterPro" id="IPR036291">
    <property type="entry name" value="NAD(P)-bd_dom_sf"/>
</dbReference>
<evidence type="ECO:0000259" key="5">
    <source>
        <dbReference type="SMART" id="SM00881"/>
    </source>
</evidence>
<dbReference type="Proteomes" id="UP000001784">
    <property type="component" value="Chromosome"/>
</dbReference>